<reference evidence="1" key="1">
    <citation type="submission" date="2024-09" db="EMBL/GenBank/DDBJ databases">
        <title>Black Yeasts Isolated from many extreme environments.</title>
        <authorList>
            <person name="Coleine C."/>
            <person name="Stajich J.E."/>
            <person name="Selbmann L."/>
        </authorList>
    </citation>
    <scope>NUCLEOTIDE SEQUENCE</scope>
    <source>
        <strain evidence="1">CCFEE 5737</strain>
    </source>
</reference>
<evidence type="ECO:0000313" key="1">
    <source>
        <dbReference type="EMBL" id="KAK3065079.1"/>
    </source>
</evidence>
<keyword evidence="2" id="KW-1185">Reference proteome</keyword>
<comment type="caution">
    <text evidence="1">The sequence shown here is derived from an EMBL/GenBank/DDBJ whole genome shotgun (WGS) entry which is preliminary data.</text>
</comment>
<name>A0ACC3DC57_9PEZI</name>
<dbReference type="EMBL" id="JAWDJW010006366">
    <property type="protein sequence ID" value="KAK3065079.1"/>
    <property type="molecule type" value="Genomic_DNA"/>
</dbReference>
<organism evidence="1 2">
    <name type="scientific">Coniosporium uncinatum</name>
    <dbReference type="NCBI Taxonomy" id="93489"/>
    <lineage>
        <taxon>Eukaryota</taxon>
        <taxon>Fungi</taxon>
        <taxon>Dikarya</taxon>
        <taxon>Ascomycota</taxon>
        <taxon>Pezizomycotina</taxon>
        <taxon>Dothideomycetes</taxon>
        <taxon>Dothideomycetes incertae sedis</taxon>
        <taxon>Coniosporium</taxon>
    </lineage>
</organism>
<accession>A0ACC3DC57</accession>
<dbReference type="Proteomes" id="UP001186974">
    <property type="component" value="Unassembled WGS sequence"/>
</dbReference>
<gene>
    <name evidence="1" type="ORF">LTS18_011289</name>
</gene>
<proteinExistence type="predicted"/>
<evidence type="ECO:0000313" key="2">
    <source>
        <dbReference type="Proteomes" id="UP001186974"/>
    </source>
</evidence>
<sequence length="390" mass="43924">MAFAFSELSQAELDSVERTMAEYKSWTLQIIANACVAIFTHKHLTAALFSTPTPPSYHHRQHHPRVHTQKYAGGEGVKMNCKYVHNAGQACPHITDKLWYGQSRPIASGRFRDDGTQSQEREQGNKQEFHFRGAGGRNAGGQAARDAPAQDHTRLQPSPTVPLPAPAVPQPTTTAPSATTKVVTRGFFNVWQGKLNQLQDQLALFAEENKDLEWPLNRRHKLLLAVERYKRNVEDSEAFDHVNMTSMCFHLVWQLVQAWAKWKMLLPLNNTDRLPNLIREHFKLVHLTAEELIVRSQHELDRLSTKQPMVDGGESLAVKVETSFGDQARGSTWLKSEPDDDVDVLHDVPTFGGDVKLEFTPDPEQPALKIEPGYEPPARQRKISHPGFGS</sequence>
<protein>
    <submittedName>
        <fullName evidence="1">Uncharacterized protein</fullName>
    </submittedName>
</protein>